<keyword evidence="3" id="KW-1185">Reference proteome</keyword>
<evidence type="ECO:0000313" key="2">
    <source>
        <dbReference type="EMBL" id="WAR28094.1"/>
    </source>
</evidence>
<dbReference type="EMBL" id="CP111026">
    <property type="protein sequence ID" value="WAR28094.1"/>
    <property type="molecule type" value="Genomic_DNA"/>
</dbReference>
<sequence length="61" mass="7268">MHTTSHYPEQRENNQQHGTWLKNRNFLRVDVNGTISFAEMSTITFPDSAERMKQNHQQQHN</sequence>
<evidence type="ECO:0000313" key="3">
    <source>
        <dbReference type="Proteomes" id="UP001164746"/>
    </source>
</evidence>
<dbReference type="Proteomes" id="UP001164746">
    <property type="component" value="Chromosome 15"/>
</dbReference>
<organism evidence="2 3">
    <name type="scientific">Mya arenaria</name>
    <name type="common">Soft-shell clam</name>
    <dbReference type="NCBI Taxonomy" id="6604"/>
    <lineage>
        <taxon>Eukaryota</taxon>
        <taxon>Metazoa</taxon>
        <taxon>Spiralia</taxon>
        <taxon>Lophotrochozoa</taxon>
        <taxon>Mollusca</taxon>
        <taxon>Bivalvia</taxon>
        <taxon>Autobranchia</taxon>
        <taxon>Heteroconchia</taxon>
        <taxon>Euheterodonta</taxon>
        <taxon>Imparidentia</taxon>
        <taxon>Neoheterodontei</taxon>
        <taxon>Myida</taxon>
        <taxon>Myoidea</taxon>
        <taxon>Myidae</taxon>
        <taxon>Mya</taxon>
    </lineage>
</organism>
<proteinExistence type="predicted"/>
<reference evidence="2" key="1">
    <citation type="submission" date="2022-11" db="EMBL/GenBank/DDBJ databases">
        <title>Centuries of genome instability and evolution in soft-shell clam transmissible cancer (bioRxiv).</title>
        <authorList>
            <person name="Hart S.F.M."/>
            <person name="Yonemitsu M.A."/>
            <person name="Giersch R.M."/>
            <person name="Beal B.F."/>
            <person name="Arriagada G."/>
            <person name="Davis B.W."/>
            <person name="Ostrander E.A."/>
            <person name="Goff S.P."/>
            <person name="Metzger M.J."/>
        </authorList>
    </citation>
    <scope>NUCLEOTIDE SEQUENCE</scope>
    <source>
        <strain evidence="2">MELC-2E11</strain>
        <tissue evidence="2">Siphon/mantle</tissue>
    </source>
</reference>
<accession>A0ABY7G3J5</accession>
<name>A0ABY7G3J5_MYAAR</name>
<evidence type="ECO:0000256" key="1">
    <source>
        <dbReference type="SAM" id="MobiDB-lite"/>
    </source>
</evidence>
<feature type="region of interest" description="Disordered" evidence="1">
    <location>
        <begin position="1"/>
        <end position="20"/>
    </location>
</feature>
<gene>
    <name evidence="2" type="ORF">MAR_013798</name>
</gene>
<protein>
    <submittedName>
        <fullName evidence="2">Uncharacterized protein</fullName>
    </submittedName>
</protein>